<gene>
    <name evidence="2" type="ORF">KQI42_19490</name>
</gene>
<keyword evidence="1" id="KW-0812">Transmembrane</keyword>
<evidence type="ECO:0000256" key="1">
    <source>
        <dbReference type="SAM" id="Phobius"/>
    </source>
</evidence>
<proteinExistence type="predicted"/>
<dbReference type="EMBL" id="JAHLPM010000027">
    <property type="protein sequence ID" value="MBU5440181.1"/>
    <property type="molecule type" value="Genomic_DNA"/>
</dbReference>
<feature type="transmembrane region" description="Helical" evidence="1">
    <location>
        <begin position="12"/>
        <end position="34"/>
    </location>
</feature>
<feature type="transmembrane region" description="Helical" evidence="1">
    <location>
        <begin position="97"/>
        <end position="123"/>
    </location>
</feature>
<protein>
    <recommendedName>
        <fullName evidence="4">ABC transporter permease</fullName>
    </recommendedName>
</protein>
<keyword evidence="1" id="KW-0472">Membrane</keyword>
<keyword evidence="1" id="KW-1133">Transmembrane helix</keyword>
<keyword evidence="3" id="KW-1185">Reference proteome</keyword>
<organism evidence="2 3">
    <name type="scientific">Tissierella simiarum</name>
    <dbReference type="NCBI Taxonomy" id="2841534"/>
    <lineage>
        <taxon>Bacteria</taxon>
        <taxon>Bacillati</taxon>
        <taxon>Bacillota</taxon>
        <taxon>Tissierellia</taxon>
        <taxon>Tissierellales</taxon>
        <taxon>Tissierellaceae</taxon>
        <taxon>Tissierella</taxon>
    </lineage>
</organism>
<feature type="transmembrane region" description="Helical" evidence="1">
    <location>
        <begin position="143"/>
        <end position="165"/>
    </location>
</feature>
<evidence type="ECO:0000313" key="3">
    <source>
        <dbReference type="Proteomes" id="UP000749471"/>
    </source>
</evidence>
<reference evidence="2 3" key="1">
    <citation type="submission" date="2021-06" db="EMBL/GenBank/DDBJ databases">
        <authorList>
            <person name="Sun Q."/>
            <person name="Li D."/>
        </authorList>
    </citation>
    <scope>NUCLEOTIDE SEQUENCE [LARGE SCALE GENOMIC DNA]</scope>
    <source>
        <strain evidence="2 3">MSJ-40</strain>
    </source>
</reference>
<accession>A0ABS6ECC8</accession>
<sequence length="274" mass="30550">MGKYIKYEIKGSYKVILGILAIVLIASTVIQVNVRTGGFDGSRFPLVAFLFSLTIFGTFLTAFLFIVGSFRKELYEDRGYLTFTLPLTGNQIVGGKLIVAIMWFIVLGFVTLLYNIFLAKILFDIYLPFKEMFDVFNTFSKEAITFIITAFIGGVITLILIYFSMALSRVSIRNKKIGGLWFIIFLILNALVAYFNVKINGLIPYYLNLNTLEITHLKGLEYLPNITMNMNGASITMGTGEGAFIGIAGMIYNLVVGIVAFLGTGYIIENKIDL</sequence>
<comment type="caution">
    <text evidence="2">The sequence shown here is derived from an EMBL/GenBank/DDBJ whole genome shotgun (WGS) entry which is preliminary data.</text>
</comment>
<feature type="transmembrane region" description="Helical" evidence="1">
    <location>
        <begin position="243"/>
        <end position="268"/>
    </location>
</feature>
<evidence type="ECO:0000313" key="2">
    <source>
        <dbReference type="EMBL" id="MBU5440181.1"/>
    </source>
</evidence>
<feature type="transmembrane region" description="Helical" evidence="1">
    <location>
        <begin position="177"/>
        <end position="197"/>
    </location>
</feature>
<dbReference type="Proteomes" id="UP000749471">
    <property type="component" value="Unassembled WGS sequence"/>
</dbReference>
<name>A0ABS6ECC8_9FIRM</name>
<feature type="transmembrane region" description="Helical" evidence="1">
    <location>
        <begin position="46"/>
        <end position="68"/>
    </location>
</feature>
<dbReference type="RefSeq" id="WP_216522202.1">
    <property type="nucleotide sequence ID" value="NZ_JAHLPM010000027.1"/>
</dbReference>
<evidence type="ECO:0008006" key="4">
    <source>
        <dbReference type="Google" id="ProtNLM"/>
    </source>
</evidence>